<evidence type="ECO:0000256" key="8">
    <source>
        <dbReference type="PIRSR" id="PIRSR618044-2"/>
    </source>
</evidence>
<evidence type="ECO:0000313" key="12">
    <source>
        <dbReference type="EMBL" id="TLG77185.1"/>
    </source>
</evidence>
<dbReference type="OrthoDB" id="9791132at2"/>
<dbReference type="Gene3D" id="3.40.710.10">
    <property type="entry name" value="DD-peptidase/beta-lactamase superfamily"/>
    <property type="match status" value="1"/>
</dbReference>
<feature type="chain" id="PRO_5038699445" evidence="10">
    <location>
        <begin position="28"/>
        <end position="456"/>
    </location>
</feature>
<dbReference type="GO" id="GO:0071555">
    <property type="term" value="P:cell wall organization"/>
    <property type="evidence" value="ECO:0007669"/>
    <property type="project" value="UniProtKB-KW"/>
</dbReference>
<evidence type="ECO:0000256" key="4">
    <source>
        <dbReference type="ARBA" id="ARBA00022960"/>
    </source>
</evidence>
<evidence type="ECO:0000256" key="6">
    <source>
        <dbReference type="ARBA" id="ARBA00023316"/>
    </source>
</evidence>
<dbReference type="SUPFAM" id="SSF56601">
    <property type="entry name" value="beta-lactamase/transpeptidase-like"/>
    <property type="match status" value="1"/>
</dbReference>
<evidence type="ECO:0000313" key="13">
    <source>
        <dbReference type="Proteomes" id="UP000306912"/>
    </source>
</evidence>
<evidence type="ECO:0000256" key="7">
    <source>
        <dbReference type="PIRSR" id="PIRSR618044-1"/>
    </source>
</evidence>
<evidence type="ECO:0000256" key="3">
    <source>
        <dbReference type="ARBA" id="ARBA00022801"/>
    </source>
</evidence>
<feature type="active site" description="Acyl-ester intermediate" evidence="7">
    <location>
        <position position="88"/>
    </location>
</feature>
<keyword evidence="6" id="KW-0961">Cell wall biogenesis/degradation</keyword>
<dbReference type="AlphaFoldDB" id="A0A5R8QGQ3"/>
<evidence type="ECO:0000256" key="9">
    <source>
        <dbReference type="RuleBase" id="RU004016"/>
    </source>
</evidence>
<dbReference type="Pfam" id="PF00768">
    <property type="entry name" value="Peptidase_S11"/>
    <property type="match status" value="1"/>
</dbReference>
<dbReference type="InterPro" id="IPR012338">
    <property type="entry name" value="Beta-lactam/transpept-like"/>
</dbReference>
<feature type="active site" evidence="7">
    <location>
        <position position="154"/>
    </location>
</feature>
<keyword evidence="3" id="KW-0378">Hydrolase</keyword>
<evidence type="ECO:0000259" key="11">
    <source>
        <dbReference type="Pfam" id="PF00768"/>
    </source>
</evidence>
<evidence type="ECO:0000256" key="5">
    <source>
        <dbReference type="ARBA" id="ARBA00022984"/>
    </source>
</evidence>
<dbReference type="InterPro" id="IPR001967">
    <property type="entry name" value="Peptidase_S11_N"/>
</dbReference>
<keyword evidence="5" id="KW-0573">Peptidoglycan synthesis</keyword>
<feature type="binding site" evidence="8">
    <location>
        <position position="277"/>
    </location>
    <ligand>
        <name>substrate</name>
    </ligand>
</feature>
<feature type="active site" description="Proton acceptor" evidence="7">
    <location>
        <position position="91"/>
    </location>
</feature>
<keyword evidence="13" id="KW-1185">Reference proteome</keyword>
<organism evidence="12 13">
    <name type="scientific">Culicoidibacter larvae</name>
    <dbReference type="NCBI Taxonomy" id="2579976"/>
    <lineage>
        <taxon>Bacteria</taxon>
        <taxon>Bacillati</taxon>
        <taxon>Bacillota</taxon>
        <taxon>Culicoidibacteria</taxon>
        <taxon>Culicoidibacterales</taxon>
        <taxon>Culicoidibacteraceae</taxon>
        <taxon>Culicoidibacter</taxon>
    </lineage>
</organism>
<reference evidence="12 13" key="1">
    <citation type="submission" date="2019-05" db="EMBL/GenBank/DDBJ databases">
        <title>Culicoidintestinum kansasii gen. nov., sp. nov. from the gastrointestinal tract of the biting midge, Culicoides sonorensis.</title>
        <authorList>
            <person name="Neupane S."/>
            <person name="Ghosh A."/>
            <person name="Gunther S."/>
            <person name="Martin K."/>
            <person name="Zurek L."/>
        </authorList>
    </citation>
    <scope>NUCLEOTIDE SEQUENCE [LARGE SCALE GENOMIC DNA]</scope>
    <source>
        <strain evidence="12 13">CS-1</strain>
    </source>
</reference>
<sequence length="456" mass="49752">MRKIAHSLGVILLVLSIFCFMSVPTHAIAVDPSVTNDLNDILQTEDNTPVIDESQFPFINANAALMVNADTGQILYYDTIDKPMNVYSVSKLMSAYIVLQKIAENDPSFTWDTKIKIDDDLSLISTTSGFSNVPLQAGESYTVKDLLDASLIVSANAALMALARTISGDEASFVKLMNQTAAEIGLSQSKFTTSTGLSGGDISPFGIDIGEGDNIMTARDVGLLSMHLINEYPEVIDITKQSEFTFGAYTSYPEDLVSANHMLPGLPDEYQGMTGLKTGSDIYEYTSSFAGYTENNGLNIITVIIGCRNADDRNVETAKMLDFAYKTLDQYIVVAPDSSINGIGGFETRQASKGVVSAAVKEKFVLLTTNTKFNVQAEFIPTHPQYNDTYNKFQGNILAGEKLGNIAVKGVNLLYLKDSTETYAYVPVYATEDVGEGFFLFNWIEELKDIIVGVFV</sequence>
<keyword evidence="4" id="KW-0133">Cell shape</keyword>
<accession>A0A5R8QGQ3</accession>
<proteinExistence type="inferred from homology"/>
<feature type="domain" description="Peptidase S11 D-alanyl-D-alanine carboxypeptidase A N-terminal" evidence="11">
    <location>
        <begin position="57"/>
        <end position="307"/>
    </location>
</feature>
<protein>
    <submittedName>
        <fullName evidence="12">D-alanyl-D-alanine carboxypeptidase</fullName>
    </submittedName>
</protein>
<dbReference type="GO" id="GO:0009252">
    <property type="term" value="P:peptidoglycan biosynthetic process"/>
    <property type="evidence" value="ECO:0007669"/>
    <property type="project" value="UniProtKB-KW"/>
</dbReference>
<gene>
    <name evidence="12" type="ORF">FEZ08_00780</name>
</gene>
<evidence type="ECO:0000256" key="10">
    <source>
        <dbReference type="SAM" id="SignalP"/>
    </source>
</evidence>
<dbReference type="PANTHER" id="PTHR21581:SF11">
    <property type="entry name" value="D-ALANYL-D-ALANINE CARBOXYPEPTIDASE DACA"/>
    <property type="match status" value="1"/>
</dbReference>
<comment type="similarity">
    <text evidence="1 9">Belongs to the peptidase S11 family.</text>
</comment>
<keyword evidence="12" id="KW-0121">Carboxypeptidase</keyword>
<dbReference type="InterPro" id="IPR018044">
    <property type="entry name" value="Peptidase_S11"/>
</dbReference>
<evidence type="ECO:0000256" key="2">
    <source>
        <dbReference type="ARBA" id="ARBA00022729"/>
    </source>
</evidence>
<evidence type="ECO:0000256" key="1">
    <source>
        <dbReference type="ARBA" id="ARBA00007164"/>
    </source>
</evidence>
<dbReference type="InParanoid" id="A0A5R8QGQ3"/>
<dbReference type="PANTHER" id="PTHR21581">
    <property type="entry name" value="D-ALANYL-D-ALANINE CARBOXYPEPTIDASE"/>
    <property type="match status" value="1"/>
</dbReference>
<dbReference type="PRINTS" id="PR00725">
    <property type="entry name" value="DADACBPTASE1"/>
</dbReference>
<keyword evidence="12" id="KW-0645">Protease</keyword>
<dbReference type="GO" id="GO:0009002">
    <property type="term" value="F:serine-type D-Ala-D-Ala carboxypeptidase activity"/>
    <property type="evidence" value="ECO:0007669"/>
    <property type="project" value="InterPro"/>
</dbReference>
<dbReference type="Proteomes" id="UP000306912">
    <property type="component" value="Unassembled WGS sequence"/>
</dbReference>
<dbReference type="RefSeq" id="WP_138189794.1">
    <property type="nucleotide sequence ID" value="NZ_VBWP01000001.1"/>
</dbReference>
<name>A0A5R8QGQ3_9FIRM</name>
<dbReference type="FunCoup" id="A0A5R8QGQ3">
    <property type="interactions" value="95"/>
</dbReference>
<feature type="signal peptide" evidence="10">
    <location>
        <begin position="1"/>
        <end position="27"/>
    </location>
</feature>
<dbReference type="GO" id="GO:0008360">
    <property type="term" value="P:regulation of cell shape"/>
    <property type="evidence" value="ECO:0007669"/>
    <property type="project" value="UniProtKB-KW"/>
</dbReference>
<dbReference type="GO" id="GO:0006508">
    <property type="term" value="P:proteolysis"/>
    <property type="evidence" value="ECO:0007669"/>
    <property type="project" value="InterPro"/>
</dbReference>
<comment type="caution">
    <text evidence="12">The sequence shown here is derived from an EMBL/GenBank/DDBJ whole genome shotgun (WGS) entry which is preliminary data.</text>
</comment>
<keyword evidence="2 10" id="KW-0732">Signal</keyword>
<dbReference type="EMBL" id="VBWP01000001">
    <property type="protein sequence ID" value="TLG77185.1"/>
    <property type="molecule type" value="Genomic_DNA"/>
</dbReference>